<feature type="region of interest" description="Disordered" evidence="2">
    <location>
        <begin position="56"/>
        <end position="93"/>
    </location>
</feature>
<dbReference type="SUPFAM" id="SSF53474">
    <property type="entry name" value="alpha/beta-Hydrolases"/>
    <property type="match status" value="1"/>
</dbReference>
<proteinExistence type="inferred from homology"/>
<dbReference type="Pfam" id="PF05057">
    <property type="entry name" value="DUF676"/>
    <property type="match status" value="1"/>
</dbReference>
<protein>
    <recommendedName>
        <fullName evidence="4">DUF676 domain-containing protein</fullName>
    </recommendedName>
</protein>
<dbReference type="PANTHER" id="PTHR12482">
    <property type="entry name" value="LIPASE ROG1-RELATED-RELATED"/>
    <property type="match status" value="1"/>
</dbReference>
<reference evidence="5" key="1">
    <citation type="submission" date="2020-05" db="EMBL/GenBank/DDBJ databases">
        <title>Phylogenomic resolution of chytrid fungi.</title>
        <authorList>
            <person name="Stajich J.E."/>
            <person name="Amses K."/>
            <person name="Simmons R."/>
            <person name="Seto K."/>
            <person name="Myers J."/>
            <person name="Bonds A."/>
            <person name="Quandt C.A."/>
            <person name="Barry K."/>
            <person name="Liu P."/>
            <person name="Grigoriev I."/>
            <person name="Longcore J.E."/>
            <person name="James T.Y."/>
        </authorList>
    </citation>
    <scope>NUCLEOTIDE SEQUENCE</scope>
    <source>
        <strain evidence="5">JEL0513</strain>
    </source>
</reference>
<dbReference type="InterPro" id="IPR007751">
    <property type="entry name" value="DUF676_lipase-like"/>
</dbReference>
<evidence type="ECO:0000256" key="3">
    <source>
        <dbReference type="SAM" id="Phobius"/>
    </source>
</evidence>
<organism evidence="5 6">
    <name type="scientific">Physocladia obscura</name>
    <dbReference type="NCBI Taxonomy" id="109957"/>
    <lineage>
        <taxon>Eukaryota</taxon>
        <taxon>Fungi</taxon>
        <taxon>Fungi incertae sedis</taxon>
        <taxon>Chytridiomycota</taxon>
        <taxon>Chytridiomycota incertae sedis</taxon>
        <taxon>Chytridiomycetes</taxon>
        <taxon>Chytridiales</taxon>
        <taxon>Chytriomycetaceae</taxon>
        <taxon>Physocladia</taxon>
    </lineage>
</organism>
<keyword evidence="3" id="KW-1133">Transmembrane helix</keyword>
<feature type="domain" description="DUF676" evidence="4">
    <location>
        <begin position="223"/>
        <end position="343"/>
    </location>
</feature>
<evidence type="ECO:0000259" key="4">
    <source>
        <dbReference type="Pfam" id="PF05057"/>
    </source>
</evidence>
<gene>
    <name evidence="5" type="ORF">HK100_009958</name>
</gene>
<evidence type="ECO:0000313" key="5">
    <source>
        <dbReference type="EMBL" id="KAJ3127038.1"/>
    </source>
</evidence>
<feature type="region of interest" description="Disordered" evidence="2">
    <location>
        <begin position="347"/>
        <end position="377"/>
    </location>
</feature>
<accession>A0AAD5XHS3</accession>
<dbReference type="AlphaFoldDB" id="A0AAD5XHS3"/>
<evidence type="ECO:0000256" key="1">
    <source>
        <dbReference type="ARBA" id="ARBA00007920"/>
    </source>
</evidence>
<feature type="compositionally biased region" description="Low complexity" evidence="2">
    <location>
        <begin position="62"/>
        <end position="73"/>
    </location>
</feature>
<evidence type="ECO:0000256" key="2">
    <source>
        <dbReference type="SAM" id="MobiDB-lite"/>
    </source>
</evidence>
<name>A0AAD5XHS3_9FUNG</name>
<comment type="caution">
    <text evidence="5">The sequence shown here is derived from an EMBL/GenBank/DDBJ whole genome shotgun (WGS) entry which is preliminary data.</text>
</comment>
<feature type="compositionally biased region" description="Basic and acidic residues" evidence="2">
    <location>
        <begin position="347"/>
        <end position="360"/>
    </location>
</feature>
<comment type="similarity">
    <text evidence="1">Belongs to the putative lipase ROG1 family.</text>
</comment>
<feature type="region of interest" description="Disordered" evidence="2">
    <location>
        <begin position="506"/>
        <end position="525"/>
    </location>
</feature>
<feature type="transmembrane region" description="Helical" evidence="3">
    <location>
        <begin position="300"/>
        <end position="323"/>
    </location>
</feature>
<keyword evidence="6" id="KW-1185">Reference proteome</keyword>
<keyword evidence="3" id="KW-0472">Membrane</keyword>
<dbReference type="InterPro" id="IPR044294">
    <property type="entry name" value="Lipase-like"/>
</dbReference>
<dbReference type="EMBL" id="JADGJH010000530">
    <property type="protein sequence ID" value="KAJ3127038.1"/>
    <property type="molecule type" value="Genomic_DNA"/>
</dbReference>
<dbReference type="PANTHER" id="PTHR12482:SF62">
    <property type="entry name" value="LIPASE ROG1-RELATED"/>
    <property type="match status" value="1"/>
</dbReference>
<keyword evidence="3" id="KW-0812">Transmembrane</keyword>
<sequence length="689" mass="76121">MADILSLAIAEVSESADENQIDEIGERGAKSLYETAFAWGSGQKQHQQHTVTRAARRNNALSQSQSQPKPQQQRNLPLSEDSEQHYSFAASSTDTKSTAKHSFSSLPLSTRITVKIDAFQAQNRDLPVSLITALRAGARIIRMAEQRTHSLPWLMKIYQITDIPPLVQAAIAVVVLIGVLKRAMSKHARLMSNVFGVVHPAVMSVLAIERPRDDSEDERLYTKMVHLYVLEHGLWGESGHMKYVASQIETRDEAVEILNSNVNDGTHTYAGLDGCGARLAALVVARLSNKSLPAVDHISFVGYSLGGLIVRYAIGVLFSLGWFERVVPHTFATFASPHLGARRVANEHPRDVDLESRDLSRASNADPSAEVTGSKTDIQNAKAKTPNTFSLNSPGMVSFFNSAGAILTARTGAQMLLQDSAHSQSLPTHDPALRKTVFVLADPALPFWLALSRFKHRVVYANLVNDPLVSHKSAAFVSTNPLPLPPQTLKSLEPIDENYPSLVTLPENISHEPNTADEPQLQDQQPSIRDRIATPLFFSLFISIALLVLGTRRLYWGGIATTRAVGRAIGPKKSVTELVPAESAPPSWLEADSNSPEFHNLRWLQKWTRTASSIGTKEAGLIIATDNNEYEPVDDDDYAFRNLNKLHWEKFHVRSDHRRAHATIVRRAESFAGNEDVVAHFVNYFVGQF</sequence>
<dbReference type="InterPro" id="IPR029058">
    <property type="entry name" value="AB_hydrolase_fold"/>
</dbReference>
<dbReference type="Gene3D" id="3.40.50.1820">
    <property type="entry name" value="alpha/beta hydrolase"/>
    <property type="match status" value="1"/>
</dbReference>
<evidence type="ECO:0000313" key="6">
    <source>
        <dbReference type="Proteomes" id="UP001211907"/>
    </source>
</evidence>
<feature type="compositionally biased region" description="Polar residues" evidence="2">
    <location>
        <begin position="361"/>
        <end position="377"/>
    </location>
</feature>
<dbReference type="Proteomes" id="UP001211907">
    <property type="component" value="Unassembled WGS sequence"/>
</dbReference>
<feature type="transmembrane region" description="Helical" evidence="3">
    <location>
        <begin position="163"/>
        <end position="180"/>
    </location>
</feature>